<protein>
    <recommendedName>
        <fullName evidence="5">CUB domain-containing protein</fullName>
    </recommendedName>
</protein>
<feature type="disulfide bond" evidence="2">
    <location>
        <begin position="110"/>
        <end position="125"/>
    </location>
</feature>
<keyword evidence="1 2" id="KW-1015">Disulfide bond</keyword>
<evidence type="ECO:0000256" key="1">
    <source>
        <dbReference type="ARBA" id="ARBA00023157"/>
    </source>
</evidence>
<dbReference type="SMART" id="SM00192">
    <property type="entry name" value="LDLa"/>
    <property type="match status" value="1"/>
</dbReference>
<accession>T1KS90</accession>
<dbReference type="InterPro" id="IPR035914">
    <property type="entry name" value="Sperma_CUB_dom_sf"/>
</dbReference>
<dbReference type="Gene3D" id="2.60.120.290">
    <property type="entry name" value="Spermadhesin, CUB domain"/>
    <property type="match status" value="1"/>
</dbReference>
<dbReference type="SUPFAM" id="SSF49854">
    <property type="entry name" value="Spermadhesin, CUB domain"/>
    <property type="match status" value="1"/>
</dbReference>
<dbReference type="EnsemblMetazoa" id="tetur19g02290.1">
    <property type="protein sequence ID" value="tetur19g02290.1"/>
    <property type="gene ID" value="tetur19g02290"/>
</dbReference>
<dbReference type="SUPFAM" id="SSF57424">
    <property type="entry name" value="LDL receptor-like module"/>
    <property type="match status" value="1"/>
</dbReference>
<dbReference type="KEGG" id="tut:107366732"/>
<evidence type="ECO:0008006" key="5">
    <source>
        <dbReference type="Google" id="ProtNLM"/>
    </source>
</evidence>
<dbReference type="AlphaFoldDB" id="T1KS90"/>
<dbReference type="EMBL" id="CAEY01000423">
    <property type="status" value="NOT_ANNOTATED_CDS"/>
    <property type="molecule type" value="Genomic_DNA"/>
</dbReference>
<keyword evidence="4" id="KW-1185">Reference proteome</keyword>
<organism evidence="3 4">
    <name type="scientific">Tetranychus urticae</name>
    <name type="common">Two-spotted spider mite</name>
    <dbReference type="NCBI Taxonomy" id="32264"/>
    <lineage>
        <taxon>Eukaryota</taxon>
        <taxon>Metazoa</taxon>
        <taxon>Ecdysozoa</taxon>
        <taxon>Arthropoda</taxon>
        <taxon>Chelicerata</taxon>
        <taxon>Arachnida</taxon>
        <taxon>Acari</taxon>
        <taxon>Acariformes</taxon>
        <taxon>Trombidiformes</taxon>
        <taxon>Prostigmata</taxon>
        <taxon>Eleutherengona</taxon>
        <taxon>Raphignathae</taxon>
        <taxon>Tetranychoidea</taxon>
        <taxon>Tetranychidae</taxon>
        <taxon>Tetranychus</taxon>
    </lineage>
</organism>
<dbReference type="STRING" id="32264.T1KS90"/>
<dbReference type="PROSITE" id="PS50068">
    <property type="entry name" value="LDLRA_2"/>
    <property type="match status" value="1"/>
</dbReference>
<reference evidence="4" key="1">
    <citation type="submission" date="2011-08" db="EMBL/GenBank/DDBJ databases">
        <authorList>
            <person name="Rombauts S."/>
        </authorList>
    </citation>
    <scope>NUCLEOTIDE SEQUENCE</scope>
    <source>
        <strain evidence="4">London</strain>
    </source>
</reference>
<dbReference type="Proteomes" id="UP000015104">
    <property type="component" value="Unassembled WGS sequence"/>
</dbReference>
<name>T1KS90_TETUR</name>
<gene>
    <name evidence="3" type="primary">107366732</name>
</gene>
<comment type="caution">
    <text evidence="2">Lacks conserved residue(s) required for the propagation of feature annotation.</text>
</comment>
<dbReference type="InterPro" id="IPR023415">
    <property type="entry name" value="LDLR_class-A_CS"/>
</dbReference>
<evidence type="ECO:0000313" key="4">
    <source>
        <dbReference type="Proteomes" id="UP000015104"/>
    </source>
</evidence>
<sequence length="178" mass="20520">MAPKNYVINMKMLRQDLDNWSDETRISFYDGQSVEDDLIDTFTGTKWRKFRTQSNQLHIKFISGKRPSGVIPQYKGFKLYFEHNRAPVKCKEDQLRCANEEECIPKENICNGIDECRDGTDEENCSDGHYNSTTSCGIRPNLITQQSEVFPYPFLIAIAAGDAAISNSWPWIFEKPSY</sequence>
<dbReference type="Pfam" id="PF00057">
    <property type="entry name" value="Ldl_recept_a"/>
    <property type="match status" value="1"/>
</dbReference>
<reference evidence="3" key="2">
    <citation type="submission" date="2015-06" db="UniProtKB">
        <authorList>
            <consortium name="EnsemblMetazoa"/>
        </authorList>
    </citation>
    <scope>IDENTIFICATION</scope>
</reference>
<proteinExistence type="predicted"/>
<evidence type="ECO:0000313" key="3">
    <source>
        <dbReference type="EnsemblMetazoa" id="tetur19g02290.1"/>
    </source>
</evidence>
<dbReference type="CDD" id="cd00112">
    <property type="entry name" value="LDLa"/>
    <property type="match status" value="1"/>
</dbReference>
<dbReference type="InterPro" id="IPR036055">
    <property type="entry name" value="LDL_receptor-like_sf"/>
</dbReference>
<dbReference type="OrthoDB" id="10059102at2759"/>
<dbReference type="Gene3D" id="4.10.400.10">
    <property type="entry name" value="Low-density Lipoprotein Receptor"/>
    <property type="match status" value="1"/>
</dbReference>
<dbReference type="HOGENOM" id="CLU_1512541_0_0_1"/>
<dbReference type="PROSITE" id="PS01209">
    <property type="entry name" value="LDLRA_1"/>
    <property type="match status" value="1"/>
</dbReference>
<dbReference type="InterPro" id="IPR002172">
    <property type="entry name" value="LDrepeatLR_classA_rpt"/>
</dbReference>
<evidence type="ECO:0000256" key="2">
    <source>
        <dbReference type="PROSITE-ProRule" id="PRU00124"/>
    </source>
</evidence>